<protein>
    <submittedName>
        <fullName evidence="2">Uncharacterized protein</fullName>
    </submittedName>
</protein>
<proteinExistence type="predicted"/>
<reference evidence="2" key="1">
    <citation type="submission" date="2015-04" db="EMBL/GenBank/DDBJ databases">
        <title>The genome sequence of the plant pathogenic Rhizarian Plasmodiophora brassicae reveals insights in its biotrophic life cycle and the origin of chitin synthesis.</title>
        <authorList>
            <person name="Schwelm A."/>
            <person name="Fogelqvist J."/>
            <person name="Knaust A."/>
            <person name="Julke S."/>
            <person name="Lilja T."/>
            <person name="Dhandapani V."/>
            <person name="Bonilla-Rosso G."/>
            <person name="Karlsson M."/>
            <person name="Shevchenko A."/>
            <person name="Choi S.R."/>
            <person name="Kim H.G."/>
            <person name="Park J.Y."/>
            <person name="Lim Y.P."/>
            <person name="Ludwig-Muller J."/>
            <person name="Dixelius C."/>
        </authorList>
    </citation>
    <scope>NUCLEOTIDE SEQUENCE</scope>
    <source>
        <tissue evidence="2">Potato root galls</tissue>
    </source>
</reference>
<dbReference type="EMBL" id="HACM01009260">
    <property type="protein sequence ID" value="CRZ09702.1"/>
    <property type="molecule type" value="Transcribed_RNA"/>
</dbReference>
<accession>A0A0H5R7H0</accession>
<dbReference type="AlphaFoldDB" id="A0A0H5R7H0"/>
<evidence type="ECO:0000313" key="2">
    <source>
        <dbReference type="EMBL" id="CRZ09702.1"/>
    </source>
</evidence>
<evidence type="ECO:0000256" key="1">
    <source>
        <dbReference type="SAM" id="Phobius"/>
    </source>
</evidence>
<sequence>PSNYRRNSFSLTDSMTDFSMVCSRIPIVIFVLMFAAASSNPLLRCASNLGRSQESATFEKSQQLASLLRGHCPGSMLSKEFLRLSSSSERCTEIESFGKQWSTRVFCGPEGKQPIRAIVADHYSADNEPVKEQETFFTHEDGLYLIFGPEFPQIASEPNANKIYVYRRIGYIPMNIDSSSGSSSMHSFPSNGAEHYYVDVPVYILG</sequence>
<feature type="transmembrane region" description="Helical" evidence="1">
    <location>
        <begin position="21"/>
        <end position="43"/>
    </location>
</feature>
<feature type="non-terminal residue" evidence="2">
    <location>
        <position position="1"/>
    </location>
</feature>
<keyword evidence="1" id="KW-1133">Transmembrane helix</keyword>
<keyword evidence="1" id="KW-0472">Membrane</keyword>
<keyword evidence="1" id="KW-0812">Transmembrane</keyword>
<organism evidence="2">
    <name type="scientific">Spongospora subterranea</name>
    <dbReference type="NCBI Taxonomy" id="70186"/>
    <lineage>
        <taxon>Eukaryota</taxon>
        <taxon>Sar</taxon>
        <taxon>Rhizaria</taxon>
        <taxon>Endomyxa</taxon>
        <taxon>Phytomyxea</taxon>
        <taxon>Plasmodiophorida</taxon>
        <taxon>Plasmodiophoridae</taxon>
        <taxon>Spongospora</taxon>
    </lineage>
</organism>
<name>A0A0H5R7H0_9EUKA</name>